<reference evidence="1" key="1">
    <citation type="journal article" date="2020" name="bioRxiv">
        <title>A rank-normalized archaeal taxonomy based on genome phylogeny resolves widespread incomplete and uneven classifications.</title>
        <authorList>
            <person name="Rinke C."/>
            <person name="Chuvochina M."/>
            <person name="Mussig A.J."/>
            <person name="Chaumeil P.-A."/>
            <person name="Waite D.W."/>
            <person name="Whitman W.B."/>
            <person name="Parks D.H."/>
            <person name="Hugenholtz P."/>
        </authorList>
    </citation>
    <scope>NUCLEOTIDE SEQUENCE</scope>
    <source>
        <strain evidence="1">UBA8838</strain>
    </source>
</reference>
<sequence>MGFNFNNRHVWLTQDGFINVIRTLLLDYIKLKLMRYNEVNEPKLNKILKITASVKTNQEKILKRDTEVKRHN</sequence>
<evidence type="ECO:0000313" key="2">
    <source>
        <dbReference type="Proteomes" id="UP000646844"/>
    </source>
</evidence>
<dbReference type="RefSeq" id="WP_052846332.1">
    <property type="nucleotide sequence ID" value="NZ_BAABQO010000011.1"/>
</dbReference>
<protein>
    <submittedName>
        <fullName evidence="1">Uncharacterized protein</fullName>
    </submittedName>
</protein>
<organism evidence="1 2">
    <name type="scientific">Sulfurisphaera tokodaii</name>
    <dbReference type="NCBI Taxonomy" id="111955"/>
    <lineage>
        <taxon>Archaea</taxon>
        <taxon>Thermoproteota</taxon>
        <taxon>Thermoprotei</taxon>
        <taxon>Sulfolobales</taxon>
        <taxon>Sulfolobaceae</taxon>
        <taxon>Sulfurisphaera</taxon>
    </lineage>
</organism>
<accession>A0A832TIM0</accession>
<name>A0A832TIM0_9CREN</name>
<dbReference type="GeneID" id="25400205"/>
<evidence type="ECO:0000313" key="1">
    <source>
        <dbReference type="EMBL" id="HII74851.1"/>
    </source>
</evidence>
<dbReference type="EMBL" id="DUJO01000051">
    <property type="protein sequence ID" value="HII74851.1"/>
    <property type="molecule type" value="Genomic_DNA"/>
</dbReference>
<comment type="caution">
    <text evidence="1">The sequence shown here is derived from an EMBL/GenBank/DDBJ whole genome shotgun (WGS) entry which is preliminary data.</text>
</comment>
<proteinExistence type="predicted"/>
<dbReference type="Proteomes" id="UP000646844">
    <property type="component" value="Unassembled WGS sequence"/>
</dbReference>
<gene>
    <name evidence="1" type="ORF">HA332_10850</name>
</gene>
<dbReference type="AlphaFoldDB" id="A0A832TIM0"/>